<keyword evidence="4" id="KW-0418">Kinase</keyword>
<accession>A0A1I3ZC42</accession>
<dbReference type="Pfam" id="PF13581">
    <property type="entry name" value="HATPase_c_2"/>
    <property type="match status" value="1"/>
</dbReference>
<keyword evidence="1" id="KW-0723">Serine/threonine-protein kinase</keyword>
<dbReference type="Gene3D" id="3.30.565.10">
    <property type="entry name" value="Histidine kinase-like ATPase, C-terminal domain"/>
    <property type="match status" value="1"/>
</dbReference>
<dbReference type="InterPro" id="IPR003594">
    <property type="entry name" value="HATPase_dom"/>
</dbReference>
<feature type="region of interest" description="Disordered" evidence="2">
    <location>
        <begin position="1"/>
        <end position="36"/>
    </location>
</feature>
<name>A0A1I3ZC42_9ACTN</name>
<reference evidence="5" key="1">
    <citation type="submission" date="2016-10" db="EMBL/GenBank/DDBJ databases">
        <authorList>
            <person name="Varghese N."/>
            <person name="Submissions S."/>
        </authorList>
    </citation>
    <scope>NUCLEOTIDE SEQUENCE [LARGE SCALE GENOMIC DNA]</scope>
    <source>
        <strain evidence="5">CGMCC 4.2126</strain>
    </source>
</reference>
<sequence length="161" mass="17034">MSKSPVAEAAREGVRTAQESPEAAQAPPEGETAADGVRTLSLPIAGDLAGIRRLARRFLEPEALDEMREKNFILAVSEAANNVLDHAGTGGTIILRRGAGRVVAEISDRAGLLTDAEAGMVPPPVGSRRGYGLWLMRQMCDGVEILHDPAGSTIRLTILRA</sequence>
<feature type="compositionally biased region" description="Low complexity" evidence="2">
    <location>
        <begin position="16"/>
        <end position="34"/>
    </location>
</feature>
<dbReference type="CDD" id="cd16936">
    <property type="entry name" value="HATPase_RsbW-like"/>
    <property type="match status" value="1"/>
</dbReference>
<dbReference type="PANTHER" id="PTHR35526:SF3">
    <property type="entry name" value="ANTI-SIGMA-F FACTOR RSBW"/>
    <property type="match status" value="1"/>
</dbReference>
<protein>
    <submittedName>
        <fullName evidence="4">Anti-sigma regulatory factor (Ser/Thr protein kinase)</fullName>
    </submittedName>
</protein>
<evidence type="ECO:0000256" key="2">
    <source>
        <dbReference type="SAM" id="MobiDB-lite"/>
    </source>
</evidence>
<feature type="domain" description="Histidine kinase/HSP90-like ATPase" evidence="3">
    <location>
        <begin position="47"/>
        <end position="157"/>
    </location>
</feature>
<evidence type="ECO:0000313" key="5">
    <source>
        <dbReference type="Proteomes" id="UP000199111"/>
    </source>
</evidence>
<dbReference type="AlphaFoldDB" id="A0A1I3ZC42"/>
<evidence type="ECO:0000256" key="1">
    <source>
        <dbReference type="ARBA" id="ARBA00022527"/>
    </source>
</evidence>
<gene>
    <name evidence="4" type="ORF">SAMN05216275_12499</name>
</gene>
<dbReference type="Proteomes" id="UP000199111">
    <property type="component" value="Unassembled WGS sequence"/>
</dbReference>
<evidence type="ECO:0000259" key="3">
    <source>
        <dbReference type="Pfam" id="PF13581"/>
    </source>
</evidence>
<dbReference type="EMBL" id="FOQY01000024">
    <property type="protein sequence ID" value="SFK41166.1"/>
    <property type="molecule type" value="Genomic_DNA"/>
</dbReference>
<dbReference type="InterPro" id="IPR036890">
    <property type="entry name" value="HATPase_C_sf"/>
</dbReference>
<organism evidence="4 5">
    <name type="scientific">Streptosporangium canum</name>
    <dbReference type="NCBI Taxonomy" id="324952"/>
    <lineage>
        <taxon>Bacteria</taxon>
        <taxon>Bacillati</taxon>
        <taxon>Actinomycetota</taxon>
        <taxon>Actinomycetes</taxon>
        <taxon>Streptosporangiales</taxon>
        <taxon>Streptosporangiaceae</taxon>
        <taxon>Streptosporangium</taxon>
    </lineage>
</organism>
<proteinExistence type="predicted"/>
<keyword evidence="4" id="KW-0808">Transferase</keyword>
<dbReference type="GO" id="GO:0004674">
    <property type="term" value="F:protein serine/threonine kinase activity"/>
    <property type="evidence" value="ECO:0007669"/>
    <property type="project" value="UniProtKB-KW"/>
</dbReference>
<dbReference type="SUPFAM" id="SSF55874">
    <property type="entry name" value="ATPase domain of HSP90 chaperone/DNA topoisomerase II/histidine kinase"/>
    <property type="match status" value="1"/>
</dbReference>
<dbReference type="InterPro" id="IPR050267">
    <property type="entry name" value="Anti-sigma-factor_SerPK"/>
</dbReference>
<keyword evidence="5" id="KW-1185">Reference proteome</keyword>
<dbReference type="PANTHER" id="PTHR35526">
    <property type="entry name" value="ANTI-SIGMA-F FACTOR RSBW-RELATED"/>
    <property type="match status" value="1"/>
</dbReference>
<evidence type="ECO:0000313" key="4">
    <source>
        <dbReference type="EMBL" id="SFK41166.1"/>
    </source>
</evidence>